<organism evidence="7">
    <name type="scientific">Pyrodinium bahamense</name>
    <dbReference type="NCBI Taxonomy" id="73915"/>
    <lineage>
        <taxon>Eukaryota</taxon>
        <taxon>Sar</taxon>
        <taxon>Alveolata</taxon>
        <taxon>Dinophyceae</taxon>
        <taxon>Gonyaulacales</taxon>
        <taxon>Pyrocystaceae</taxon>
        <taxon>Pyrodinium</taxon>
    </lineage>
</organism>
<evidence type="ECO:0000256" key="1">
    <source>
        <dbReference type="ARBA" id="ARBA00022531"/>
    </source>
</evidence>
<keyword evidence="4" id="KW-1133">Transmembrane helix</keyword>
<reference evidence="7" key="1">
    <citation type="submission" date="2021-01" db="EMBL/GenBank/DDBJ databases">
        <authorList>
            <person name="Corre E."/>
            <person name="Pelletier E."/>
            <person name="Niang G."/>
            <person name="Scheremetjew M."/>
            <person name="Finn R."/>
            <person name="Kale V."/>
            <person name="Holt S."/>
            <person name="Cochrane G."/>
            <person name="Meng A."/>
            <person name="Brown T."/>
            <person name="Cohen L."/>
        </authorList>
    </citation>
    <scope>NUCLEOTIDE SEQUENCE</scope>
    <source>
        <strain evidence="7">Pbaha01</strain>
    </source>
</reference>
<protein>
    <submittedName>
        <fullName evidence="7">Uncharacterized protein</fullName>
    </submittedName>
</protein>
<keyword evidence="5" id="KW-0472">Membrane</keyword>
<gene>
    <name evidence="7" type="ORF">PBAH0796_LOCUS24064</name>
    <name evidence="8" type="ORF">PBAH0796_LOCUS24067</name>
</gene>
<keyword evidence="6" id="KW-0732">Signal</keyword>
<name>A0A6T8ZNC3_9DINO</name>
<dbReference type="AlphaFoldDB" id="A0A6T8ZNC3"/>
<feature type="chain" id="PRO_5036191785" evidence="6">
    <location>
        <begin position="23"/>
        <end position="152"/>
    </location>
</feature>
<accession>A0A6T8ZNC3</accession>
<evidence type="ECO:0000256" key="3">
    <source>
        <dbReference type="ARBA" id="ARBA00022836"/>
    </source>
</evidence>
<sequence length="152" mass="15220">MTRAAAARSLVALAALAATVQLLAPGAFVPAPRVGPAAGAWAPAALGAAAGGSAAFPAWAYSAEVADAQLLLARIPGGKFAKEKNLVVPAPEEDGFTDAQVGTCLAIALLAGLAAWDLAKGLERGITPIKAKDGSKKGSVTPLVKRFIEMGY</sequence>
<dbReference type="EMBL" id="HBEG01039456">
    <property type="protein sequence ID" value="CAD8378982.1"/>
    <property type="molecule type" value="Transcribed_RNA"/>
</dbReference>
<dbReference type="Pfam" id="PF07465">
    <property type="entry name" value="PsaM"/>
    <property type="match status" value="1"/>
</dbReference>
<dbReference type="InterPro" id="IPR010010">
    <property type="entry name" value="PSI_PsaM"/>
</dbReference>
<dbReference type="GO" id="GO:0009522">
    <property type="term" value="C:photosystem I"/>
    <property type="evidence" value="ECO:0007669"/>
    <property type="project" value="UniProtKB-KW"/>
</dbReference>
<evidence type="ECO:0000256" key="6">
    <source>
        <dbReference type="SAM" id="SignalP"/>
    </source>
</evidence>
<keyword evidence="3" id="KW-0603">Photosystem I</keyword>
<feature type="signal peptide" evidence="6">
    <location>
        <begin position="1"/>
        <end position="22"/>
    </location>
</feature>
<keyword evidence="1" id="KW-0602">Photosynthesis</keyword>
<dbReference type="GO" id="GO:0015979">
    <property type="term" value="P:photosynthesis"/>
    <property type="evidence" value="ECO:0007669"/>
    <property type="project" value="UniProtKB-KW"/>
</dbReference>
<evidence type="ECO:0000313" key="8">
    <source>
        <dbReference type="EMBL" id="CAD8378982.1"/>
    </source>
</evidence>
<evidence type="ECO:0000256" key="2">
    <source>
        <dbReference type="ARBA" id="ARBA00022692"/>
    </source>
</evidence>
<dbReference type="EMBL" id="HBEG01039453">
    <property type="protein sequence ID" value="CAD8378976.1"/>
    <property type="molecule type" value="Transcribed_RNA"/>
</dbReference>
<keyword evidence="2" id="KW-0812">Transmembrane</keyword>
<evidence type="ECO:0000313" key="7">
    <source>
        <dbReference type="EMBL" id="CAD8378976.1"/>
    </source>
</evidence>
<evidence type="ECO:0000256" key="4">
    <source>
        <dbReference type="ARBA" id="ARBA00022989"/>
    </source>
</evidence>
<evidence type="ECO:0000256" key="5">
    <source>
        <dbReference type="ARBA" id="ARBA00023136"/>
    </source>
</evidence>
<dbReference type="NCBIfam" id="TIGR03053">
    <property type="entry name" value="PS_I_psaM"/>
    <property type="match status" value="1"/>
</dbReference>
<proteinExistence type="predicted"/>